<dbReference type="InterPro" id="IPR011009">
    <property type="entry name" value="Kinase-like_dom_sf"/>
</dbReference>
<dbReference type="GO" id="GO:0005524">
    <property type="term" value="F:ATP binding"/>
    <property type="evidence" value="ECO:0007669"/>
    <property type="project" value="UniProtKB-KW"/>
</dbReference>
<dbReference type="EMBL" id="NAJQ01000213">
    <property type="protein sequence ID" value="TKA74800.1"/>
    <property type="molecule type" value="Genomic_DNA"/>
</dbReference>
<dbReference type="Gene3D" id="1.10.510.10">
    <property type="entry name" value="Transferase(Phosphotransferase) domain 1"/>
    <property type="match status" value="1"/>
</dbReference>
<evidence type="ECO:0000313" key="11">
    <source>
        <dbReference type="EMBL" id="TKA74800.1"/>
    </source>
</evidence>
<evidence type="ECO:0000256" key="3">
    <source>
        <dbReference type="ARBA" id="ARBA00022741"/>
    </source>
</evidence>
<dbReference type="OrthoDB" id="410920at2759"/>
<protein>
    <recommendedName>
        <fullName evidence="10">Protein kinase domain-containing protein</fullName>
    </recommendedName>
</protein>
<feature type="region of interest" description="Disordered" evidence="9">
    <location>
        <begin position="278"/>
        <end position="304"/>
    </location>
</feature>
<dbReference type="SUPFAM" id="SSF56112">
    <property type="entry name" value="Protein kinase-like (PK-like)"/>
    <property type="match status" value="1"/>
</dbReference>
<evidence type="ECO:0000256" key="8">
    <source>
        <dbReference type="PIRSR" id="PIRSR630616-3"/>
    </source>
</evidence>
<dbReference type="Gene3D" id="3.10.20.90">
    <property type="entry name" value="Phosphatidylinositol 3-kinase Catalytic Subunit, Chain A, domain 1"/>
    <property type="match status" value="1"/>
</dbReference>
<keyword evidence="3 7" id="KW-0547">Nucleotide-binding</keyword>
<gene>
    <name evidence="11" type="ORF">B0A55_05827</name>
</gene>
<feature type="compositionally biased region" description="Polar residues" evidence="9">
    <location>
        <begin position="861"/>
        <end position="883"/>
    </location>
</feature>
<evidence type="ECO:0000256" key="7">
    <source>
        <dbReference type="PIRSR" id="PIRSR630616-2"/>
    </source>
</evidence>
<evidence type="ECO:0000256" key="9">
    <source>
        <dbReference type="SAM" id="MobiDB-lite"/>
    </source>
</evidence>
<dbReference type="STRING" id="329884.A0A4U0XDD3"/>
<feature type="region of interest" description="Disordered" evidence="9">
    <location>
        <begin position="861"/>
        <end position="888"/>
    </location>
</feature>
<feature type="compositionally biased region" description="Acidic residues" evidence="9">
    <location>
        <begin position="370"/>
        <end position="379"/>
    </location>
</feature>
<feature type="binding site" evidence="7">
    <location>
        <begin position="550"/>
        <end position="551"/>
    </location>
    <ligand>
        <name>ATP</name>
        <dbReference type="ChEBI" id="CHEBI:30616"/>
    </ligand>
</feature>
<feature type="domain" description="Protein kinase" evidence="10">
    <location>
        <begin position="405"/>
        <end position="708"/>
    </location>
</feature>
<keyword evidence="2" id="KW-0808">Transferase</keyword>
<evidence type="ECO:0000256" key="1">
    <source>
        <dbReference type="ARBA" id="ARBA00022527"/>
    </source>
</evidence>
<evidence type="ECO:0000259" key="10">
    <source>
        <dbReference type="PROSITE" id="PS50011"/>
    </source>
</evidence>
<feature type="region of interest" description="Disordered" evidence="9">
    <location>
        <begin position="1"/>
        <end position="70"/>
    </location>
</feature>
<feature type="compositionally biased region" description="Low complexity" evidence="9">
    <location>
        <begin position="248"/>
        <end position="259"/>
    </location>
</feature>
<keyword evidence="4" id="KW-0418">Kinase</keyword>
<evidence type="ECO:0000256" key="5">
    <source>
        <dbReference type="ARBA" id="ARBA00022840"/>
    </source>
</evidence>
<keyword evidence="12" id="KW-1185">Reference proteome</keyword>
<feature type="binding site" evidence="7">
    <location>
        <position position="577"/>
    </location>
    <ligand>
        <name>ATP</name>
        <dbReference type="ChEBI" id="CHEBI:30616"/>
    </ligand>
</feature>
<dbReference type="CDD" id="cd01763">
    <property type="entry name" value="Ubl_SUMO_like"/>
    <property type="match status" value="1"/>
</dbReference>
<accession>A0A4U0XDD3</accession>
<dbReference type="AlphaFoldDB" id="A0A4U0XDD3"/>
<proteinExistence type="predicted"/>
<dbReference type="InterPro" id="IPR008271">
    <property type="entry name" value="Ser/Thr_kinase_AS"/>
</dbReference>
<comment type="caution">
    <text evidence="11">The sequence shown here is derived from an EMBL/GenBank/DDBJ whole genome shotgun (WGS) entry which is preliminary data.</text>
</comment>
<dbReference type="Proteomes" id="UP000309340">
    <property type="component" value="Unassembled WGS sequence"/>
</dbReference>
<feature type="active site" description="Proton acceptor" evidence="6">
    <location>
        <position position="546"/>
    </location>
</feature>
<keyword evidence="5 7" id="KW-0067">ATP-binding</keyword>
<feature type="binding site" evidence="7">
    <location>
        <position position="448"/>
    </location>
    <ligand>
        <name>ATP</name>
        <dbReference type="ChEBI" id="CHEBI:30616"/>
    </ligand>
</feature>
<dbReference type="PROSITE" id="PS50011">
    <property type="entry name" value="PROTEIN_KINASE_DOM"/>
    <property type="match status" value="1"/>
</dbReference>
<feature type="compositionally biased region" description="Basic and acidic residues" evidence="9">
    <location>
        <begin position="31"/>
        <end position="42"/>
    </location>
</feature>
<keyword evidence="1" id="KW-0723">Serine/threonine-protein kinase</keyword>
<feature type="compositionally biased region" description="Polar residues" evidence="9">
    <location>
        <begin position="279"/>
        <end position="293"/>
    </location>
</feature>
<feature type="region of interest" description="Disordered" evidence="9">
    <location>
        <begin position="348"/>
        <end position="379"/>
    </location>
</feature>
<feature type="cross-link" description="Glycyl lysine isopeptide (Lys-Gly) (interchain with G-Cter in SUMO2)" evidence="8">
    <location>
        <position position="548"/>
    </location>
</feature>
<feature type="compositionally biased region" description="Polar residues" evidence="9">
    <location>
        <begin position="226"/>
        <end position="247"/>
    </location>
</feature>
<evidence type="ECO:0000256" key="2">
    <source>
        <dbReference type="ARBA" id="ARBA00022679"/>
    </source>
</evidence>
<dbReference type="InterPro" id="IPR000719">
    <property type="entry name" value="Prot_kinase_dom"/>
</dbReference>
<dbReference type="SMART" id="SM00220">
    <property type="entry name" value="S_TKc"/>
    <property type="match status" value="1"/>
</dbReference>
<dbReference type="PROSITE" id="PS00108">
    <property type="entry name" value="PROTEIN_KINASE_ST"/>
    <property type="match status" value="1"/>
</dbReference>
<dbReference type="FunFam" id="1.10.510.10:FF:000640">
    <property type="entry name" value="Serine/threonine-protein kinase PRR1"/>
    <property type="match status" value="1"/>
</dbReference>
<evidence type="ECO:0000256" key="6">
    <source>
        <dbReference type="PIRSR" id="PIRSR630616-1"/>
    </source>
</evidence>
<sequence>MSALSSIAAQDWQERPRASSNGDKQGGSSEGLHEPQRHDSRLDGQQGQEQQQPHHNHISQQETGAAAEEGLRRNQQAVAQNNASSQAGILPTINTTLTHAHPPLPHRSPKHAAASAALHLHLQTGVDSLAPRGFARLNGTPTIFETPVSTEPSLHPSLTSPLPIPGAGSSIGSTLSTFSMTSSLSPGSALPSPYLAAMGDLTPLPSPFVGAVPDSPGGLWCVGQPGSPNRSRQSSLLADGPSSTGGQPSSLSTSPASPTGKRKKGYGSLFHDAAVANATAVQESTQQSTQPSGTGKGHGRNRSISEFVPGALHNIRQRHVTFGPGDAASLETQYQMQREAYLATQRGLTVPGGSDKQFPTPPPSTSSVAESDEAEADDEPPFLEDGATCEFLEIHCGIHHKRRKFRQLRQLGQGTFSKVMLATRERVPAHITPEIEEKLDLHQLVAVKIIEHGPAGGADEQRIDTSLKREVEILKSISHPSLVHLKACEYQSTRALLVLTYCPGGDLFELASQQRDLLTPHLVQRMFAELLGAVRYLHAHWIVHRDIKLENVLVNTRDLRAIAEPLAHERPIITLTDLGLSRRIPRAPESALLTTRCGSEDYAAPEILLGQAYDGRQTDAWALGVLLYALMEGRLPFDAAPGKPDRSRNTHRIARCDWIWCRFGDEDGEWDDARGQGFEGGREVVEGLLKKVRMGRKGLDDVAEMGWVREGIQVEGGLQVREEDEEEDDTSDILIDFTDTRGTFDNSLERAHARTTARDRRLTLIIRDSHDAGEPGMTFEVRYTASFRNPLAHFKAACCTTCKPEESVGFKLGGKEVFESSKPSKLGRLHKSTALLRVSSTVSGFKCAALRSLGFPSKATASSSPMLPSPSHKQPSSLTTTGPTPYKGEPVTLILEDRTHFRMFVKRMNVSSLDSVMDAYAAQALRERKTLRFFYEGEKVSRGETPKLVSSSSFLLLLLLLLGCLGLVDNDIIEEYIEQLG</sequence>
<dbReference type="GO" id="GO:0004674">
    <property type="term" value="F:protein serine/threonine kinase activity"/>
    <property type="evidence" value="ECO:0007669"/>
    <property type="project" value="UniProtKB-KW"/>
</dbReference>
<dbReference type="PANTHER" id="PTHR24350">
    <property type="entry name" value="SERINE/THREONINE-PROTEIN KINASE IAL-RELATED"/>
    <property type="match status" value="1"/>
</dbReference>
<dbReference type="Pfam" id="PF00069">
    <property type="entry name" value="Pkinase"/>
    <property type="match status" value="1"/>
</dbReference>
<reference evidence="11 12" key="1">
    <citation type="submission" date="2017-03" db="EMBL/GenBank/DDBJ databases">
        <title>Genomes of endolithic fungi from Antarctica.</title>
        <authorList>
            <person name="Coleine C."/>
            <person name="Masonjones S."/>
            <person name="Stajich J.E."/>
        </authorList>
    </citation>
    <scope>NUCLEOTIDE SEQUENCE [LARGE SCALE GENOMIC DNA]</scope>
    <source>
        <strain evidence="11 12">CCFEE 5184</strain>
    </source>
</reference>
<evidence type="ECO:0000256" key="4">
    <source>
        <dbReference type="ARBA" id="ARBA00022777"/>
    </source>
</evidence>
<name>A0A4U0XDD3_9PEZI</name>
<dbReference type="InterPro" id="IPR030616">
    <property type="entry name" value="Aur-like"/>
</dbReference>
<evidence type="ECO:0000313" key="12">
    <source>
        <dbReference type="Proteomes" id="UP000309340"/>
    </source>
</evidence>
<feature type="region of interest" description="Disordered" evidence="9">
    <location>
        <begin position="219"/>
        <end position="266"/>
    </location>
</feature>
<organism evidence="11 12">
    <name type="scientific">Friedmanniomyces simplex</name>
    <dbReference type="NCBI Taxonomy" id="329884"/>
    <lineage>
        <taxon>Eukaryota</taxon>
        <taxon>Fungi</taxon>
        <taxon>Dikarya</taxon>
        <taxon>Ascomycota</taxon>
        <taxon>Pezizomycotina</taxon>
        <taxon>Dothideomycetes</taxon>
        <taxon>Dothideomycetidae</taxon>
        <taxon>Mycosphaerellales</taxon>
        <taxon>Teratosphaeriaceae</taxon>
        <taxon>Friedmanniomyces</taxon>
    </lineage>
</organism>